<keyword evidence="12" id="KW-1185">Reference proteome</keyword>
<sequence length="176" mass="17706">MTAATATKQLGVASPTRRRLAAGLGAGAVAAIDLGAKAWAVSALQERVIPLGPVELRLAYNPGVAFSVGAGAPTWLVLTVTALVTAAVGVVAWRTAAAASRGRLTALALVLGGAIANVVDRAADGVVTDYLHSGWFPTFNLADTAIVTGAALLILTTLREPAPTQSSTPDADARAQ</sequence>
<dbReference type="AlphaFoldDB" id="A0A021VN65"/>
<dbReference type="UniPathway" id="UPA00665"/>
<dbReference type="HAMAP" id="MF_00161">
    <property type="entry name" value="LspA"/>
    <property type="match status" value="1"/>
</dbReference>
<dbReference type="GO" id="GO:0005886">
    <property type="term" value="C:plasma membrane"/>
    <property type="evidence" value="ECO:0007669"/>
    <property type="project" value="UniProtKB-SubCell"/>
</dbReference>
<dbReference type="PANTHER" id="PTHR33695:SF1">
    <property type="entry name" value="LIPOPROTEIN SIGNAL PEPTIDASE"/>
    <property type="match status" value="1"/>
</dbReference>
<comment type="catalytic activity">
    <reaction evidence="9">
        <text>Release of signal peptides from bacterial membrane prolipoproteins. Hydrolyzes -Xaa-Yaa-Zaa-|-(S,diacylglyceryl)Cys-, in which Xaa is hydrophobic (preferably Leu), and Yaa (Ala or Ser) and Zaa (Gly or Ala) have small, neutral side chains.</text>
        <dbReference type="EC" id="3.4.23.36"/>
    </reaction>
</comment>
<dbReference type="GO" id="GO:0004190">
    <property type="term" value="F:aspartic-type endopeptidase activity"/>
    <property type="evidence" value="ECO:0007669"/>
    <property type="project" value="UniProtKB-UniRule"/>
</dbReference>
<dbReference type="PANTHER" id="PTHR33695">
    <property type="entry name" value="LIPOPROTEIN SIGNAL PEPTIDASE"/>
    <property type="match status" value="1"/>
</dbReference>
<keyword evidence="8 9" id="KW-0472">Membrane</keyword>
<evidence type="ECO:0000256" key="5">
    <source>
        <dbReference type="ARBA" id="ARBA00022750"/>
    </source>
</evidence>
<dbReference type="InterPro" id="IPR001872">
    <property type="entry name" value="Peptidase_A8"/>
</dbReference>
<comment type="caution">
    <text evidence="11">The sequence shown here is derived from an EMBL/GenBank/DDBJ whole genome shotgun (WGS) entry which is preliminary data.</text>
</comment>
<keyword evidence="3 9" id="KW-0645">Protease</keyword>
<reference evidence="11 12" key="1">
    <citation type="submission" date="2014-01" db="EMBL/GenBank/DDBJ databases">
        <title>Actinotalea ferrariae CF5-4.</title>
        <authorList>
            <person name="Chen F."/>
            <person name="Li Y."/>
            <person name="Wang G."/>
        </authorList>
    </citation>
    <scope>NUCLEOTIDE SEQUENCE [LARGE SCALE GENOMIC DNA]</scope>
    <source>
        <strain evidence="11 12">CF5-4</strain>
    </source>
</reference>
<evidence type="ECO:0000256" key="1">
    <source>
        <dbReference type="ARBA" id="ARBA00006139"/>
    </source>
</evidence>
<dbReference type="EC" id="3.4.23.36" evidence="9"/>
<protein>
    <recommendedName>
        <fullName evidence="9">Lipoprotein signal peptidase</fullName>
        <ecNumber evidence="9">3.4.23.36</ecNumber>
    </recommendedName>
    <alternativeName>
        <fullName evidence="9">Prolipoprotein signal peptidase</fullName>
    </alternativeName>
    <alternativeName>
        <fullName evidence="9">Signal peptidase II</fullName>
        <shortName evidence="9">SPase II</shortName>
    </alternativeName>
</protein>
<evidence type="ECO:0000313" key="11">
    <source>
        <dbReference type="EMBL" id="EYR62548.1"/>
    </source>
</evidence>
<feature type="active site" evidence="9">
    <location>
        <position position="129"/>
    </location>
</feature>
<dbReference type="PROSITE" id="PS00855">
    <property type="entry name" value="SPASE_II"/>
    <property type="match status" value="1"/>
</dbReference>
<evidence type="ECO:0000256" key="7">
    <source>
        <dbReference type="ARBA" id="ARBA00022989"/>
    </source>
</evidence>
<name>A0A021VN65_9CELL</name>
<evidence type="ECO:0000256" key="10">
    <source>
        <dbReference type="RuleBase" id="RU004181"/>
    </source>
</evidence>
<evidence type="ECO:0000256" key="9">
    <source>
        <dbReference type="HAMAP-Rule" id="MF_00161"/>
    </source>
</evidence>
<organism evidence="11 12">
    <name type="scientific">Actinotalea ferrariae CF5-4</name>
    <dbReference type="NCBI Taxonomy" id="948458"/>
    <lineage>
        <taxon>Bacteria</taxon>
        <taxon>Bacillati</taxon>
        <taxon>Actinomycetota</taxon>
        <taxon>Actinomycetes</taxon>
        <taxon>Micrococcales</taxon>
        <taxon>Cellulomonadaceae</taxon>
        <taxon>Actinotalea</taxon>
    </lineage>
</organism>
<dbReference type="OrthoDB" id="4308908at2"/>
<keyword evidence="7 9" id="KW-1133">Transmembrane helix</keyword>
<evidence type="ECO:0000256" key="4">
    <source>
        <dbReference type="ARBA" id="ARBA00022692"/>
    </source>
</evidence>
<comment type="subcellular location">
    <subcellularLocation>
        <location evidence="9">Cell membrane</location>
        <topology evidence="9">Multi-pass membrane protein</topology>
    </subcellularLocation>
</comment>
<dbReference type="Proteomes" id="UP000019753">
    <property type="component" value="Unassembled WGS sequence"/>
</dbReference>
<dbReference type="Pfam" id="PF01252">
    <property type="entry name" value="Peptidase_A8"/>
    <property type="match status" value="1"/>
</dbReference>
<evidence type="ECO:0000313" key="12">
    <source>
        <dbReference type="Proteomes" id="UP000019753"/>
    </source>
</evidence>
<proteinExistence type="inferred from homology"/>
<comment type="similarity">
    <text evidence="1 9 10">Belongs to the peptidase A8 family.</text>
</comment>
<dbReference type="EMBL" id="AXCW01000217">
    <property type="protein sequence ID" value="EYR62548.1"/>
    <property type="molecule type" value="Genomic_DNA"/>
</dbReference>
<dbReference type="GO" id="GO:0006508">
    <property type="term" value="P:proteolysis"/>
    <property type="evidence" value="ECO:0007669"/>
    <property type="project" value="UniProtKB-KW"/>
</dbReference>
<keyword evidence="6 9" id="KW-0378">Hydrolase</keyword>
<dbReference type="PRINTS" id="PR00781">
    <property type="entry name" value="LIPOSIGPTASE"/>
</dbReference>
<accession>A0A021VN65</accession>
<evidence type="ECO:0000256" key="8">
    <source>
        <dbReference type="ARBA" id="ARBA00023136"/>
    </source>
</evidence>
<comment type="function">
    <text evidence="9">This protein specifically catalyzes the removal of signal peptides from prolipoproteins.</text>
</comment>
<evidence type="ECO:0000256" key="3">
    <source>
        <dbReference type="ARBA" id="ARBA00022670"/>
    </source>
</evidence>
<evidence type="ECO:0000256" key="6">
    <source>
        <dbReference type="ARBA" id="ARBA00022801"/>
    </source>
</evidence>
<keyword evidence="2 9" id="KW-1003">Cell membrane</keyword>
<keyword evidence="4 9" id="KW-0812">Transmembrane</keyword>
<feature type="transmembrane region" description="Helical" evidence="9">
    <location>
        <begin position="135"/>
        <end position="155"/>
    </location>
</feature>
<evidence type="ECO:0000256" key="2">
    <source>
        <dbReference type="ARBA" id="ARBA00022475"/>
    </source>
</evidence>
<keyword evidence="5 9" id="KW-0064">Aspartyl protease</keyword>
<comment type="pathway">
    <text evidence="9">Protein modification; lipoprotein biosynthesis (signal peptide cleavage).</text>
</comment>
<gene>
    <name evidence="9" type="primary">lspA</name>
    <name evidence="11" type="ORF">N866_07490</name>
</gene>
<feature type="active site" evidence="9">
    <location>
        <position position="143"/>
    </location>
</feature>
<feature type="transmembrane region" description="Helical" evidence="9">
    <location>
        <begin position="64"/>
        <end position="92"/>
    </location>
</feature>
<comment type="caution">
    <text evidence="9">Lacks conserved residue(s) required for the propagation of feature annotation.</text>
</comment>
<feature type="transmembrane region" description="Helical" evidence="9">
    <location>
        <begin position="104"/>
        <end position="123"/>
    </location>
</feature>